<dbReference type="Gene3D" id="3.40.50.720">
    <property type="entry name" value="NAD(P)-binding Rossmann-like Domain"/>
    <property type="match status" value="1"/>
</dbReference>
<dbReference type="SUPFAM" id="SSF50129">
    <property type="entry name" value="GroES-like"/>
    <property type="match status" value="1"/>
</dbReference>
<evidence type="ECO:0000256" key="1">
    <source>
        <dbReference type="ARBA" id="ARBA00004496"/>
    </source>
</evidence>
<dbReference type="InterPro" id="IPR020843">
    <property type="entry name" value="ER"/>
</dbReference>
<proteinExistence type="predicted"/>
<keyword evidence="3" id="KW-0963">Cytoplasm</keyword>
<dbReference type="SUPFAM" id="SSF51735">
    <property type="entry name" value="NAD(P)-binding Rossmann-fold domains"/>
    <property type="match status" value="1"/>
</dbReference>
<dbReference type="InterPro" id="IPR051603">
    <property type="entry name" value="Zinc-ADH_QOR/CCCR"/>
</dbReference>
<dbReference type="InterPro" id="IPR002364">
    <property type="entry name" value="Quin_OxRdtase/zeta-crystal_CS"/>
</dbReference>
<keyword evidence="8" id="KW-1185">Reference proteome</keyword>
<dbReference type="SMART" id="SM00829">
    <property type="entry name" value="PKS_ER"/>
    <property type="match status" value="1"/>
</dbReference>
<dbReference type="PANTHER" id="PTHR44154">
    <property type="entry name" value="QUINONE OXIDOREDUCTASE"/>
    <property type="match status" value="1"/>
</dbReference>
<dbReference type="PROSITE" id="PS01162">
    <property type="entry name" value="QOR_ZETA_CRYSTAL"/>
    <property type="match status" value="1"/>
</dbReference>
<evidence type="ECO:0000256" key="4">
    <source>
        <dbReference type="ARBA" id="ARBA00022857"/>
    </source>
</evidence>
<protein>
    <submittedName>
        <fullName evidence="7">Zinc-binding dehydrogenase</fullName>
    </submittedName>
</protein>
<comment type="subunit">
    <text evidence="2">Homotetramer.</text>
</comment>
<accession>A0ABU2IS22</accession>
<dbReference type="RefSeq" id="WP_102140581.1">
    <property type="nucleotide sequence ID" value="NZ_CP031123.2"/>
</dbReference>
<dbReference type="InterPro" id="IPR011032">
    <property type="entry name" value="GroES-like_sf"/>
</dbReference>
<evidence type="ECO:0000256" key="2">
    <source>
        <dbReference type="ARBA" id="ARBA00011881"/>
    </source>
</evidence>
<dbReference type="GeneID" id="89488209"/>
<dbReference type="Gene3D" id="3.90.180.10">
    <property type="entry name" value="Medium-chain alcohol dehydrogenases, catalytic domain"/>
    <property type="match status" value="1"/>
</dbReference>
<evidence type="ECO:0000313" key="8">
    <source>
        <dbReference type="Proteomes" id="UP001252207"/>
    </source>
</evidence>
<comment type="caution">
    <text evidence="7">The sequence shown here is derived from an EMBL/GenBank/DDBJ whole genome shotgun (WGS) entry which is preliminary data.</text>
</comment>
<feature type="domain" description="Enoyl reductase (ER)" evidence="6">
    <location>
        <begin position="10"/>
        <end position="313"/>
    </location>
</feature>
<dbReference type="InterPro" id="IPR036291">
    <property type="entry name" value="NAD(P)-bd_dom_sf"/>
</dbReference>
<name>A0ABU2IS22_9GAMM</name>
<dbReference type="InterPro" id="IPR013154">
    <property type="entry name" value="ADH-like_N"/>
</dbReference>
<organism evidence="7 8">
    <name type="scientific">Providencia huaxiensis</name>
    <dbReference type="NCBI Taxonomy" id="2027290"/>
    <lineage>
        <taxon>Bacteria</taxon>
        <taxon>Pseudomonadati</taxon>
        <taxon>Pseudomonadota</taxon>
        <taxon>Gammaproteobacteria</taxon>
        <taxon>Enterobacterales</taxon>
        <taxon>Morganellaceae</taxon>
        <taxon>Providencia</taxon>
    </lineage>
</organism>
<evidence type="ECO:0000259" key="6">
    <source>
        <dbReference type="SMART" id="SM00829"/>
    </source>
</evidence>
<dbReference type="EMBL" id="JANAVW010000001">
    <property type="protein sequence ID" value="MDT0131869.1"/>
    <property type="molecule type" value="Genomic_DNA"/>
</dbReference>
<comment type="subcellular location">
    <subcellularLocation>
        <location evidence="1">Cytoplasm</location>
    </subcellularLocation>
</comment>
<evidence type="ECO:0000256" key="5">
    <source>
        <dbReference type="ARBA" id="ARBA00022884"/>
    </source>
</evidence>
<evidence type="ECO:0000313" key="7">
    <source>
        <dbReference type="EMBL" id="MDT0131869.1"/>
    </source>
</evidence>
<dbReference type="Proteomes" id="UP001252207">
    <property type="component" value="Unassembled WGS sequence"/>
</dbReference>
<dbReference type="Pfam" id="PF13602">
    <property type="entry name" value="ADH_zinc_N_2"/>
    <property type="match status" value="1"/>
</dbReference>
<gene>
    <name evidence="7" type="ORF">NLX89_00695</name>
</gene>
<keyword evidence="5" id="KW-0694">RNA-binding</keyword>
<evidence type="ECO:0000256" key="3">
    <source>
        <dbReference type="ARBA" id="ARBA00022490"/>
    </source>
</evidence>
<dbReference type="PANTHER" id="PTHR44154:SF1">
    <property type="entry name" value="QUINONE OXIDOREDUCTASE"/>
    <property type="match status" value="1"/>
</dbReference>
<keyword evidence="4" id="KW-0521">NADP</keyword>
<sequence length="317" mass="34216">MKAVIIKQFGASQVMELVEQSTPKPKDDEVLVKIKATSINPVDIQTRRGDYKDAISLPAKLGVDCAGIIEAVGKHVQNLNVGDEVYYVPRLLENEGSYATHHIEKAAIIAKKPATITFEEAATLPLSAGTAWECLVERGRLKAGDNVLIHGGSGGVGVYALQIAKYFGAHVVTTCNNTNEGFVKQLGADQYYDYKSAGLYEKIYNDHPNGFDIILDTVGQKTIENSLALLAHAGKIVSIVDMSTPQNLINGWSANGEIHFVFTTQSARRLADMADVIDKGGIKPILERTMMLTDIVAAHDLIEAGTRKGKIAIAING</sequence>
<reference evidence="7 8" key="1">
    <citation type="submission" date="2022-06" db="EMBL/GenBank/DDBJ databases">
        <title>Chromosome and plasmid sequencings of Enterobacteriales species co-exiting double carbapenemases.</title>
        <authorList>
            <person name="Fu Y."/>
        </authorList>
    </citation>
    <scope>NUCLEOTIDE SEQUENCE [LARGE SCALE GENOMIC DNA]</scope>
    <source>
        <strain evidence="7 8">21030615019</strain>
    </source>
</reference>
<dbReference type="Pfam" id="PF08240">
    <property type="entry name" value="ADH_N"/>
    <property type="match status" value="1"/>
</dbReference>